<keyword evidence="3" id="KW-1185">Reference proteome</keyword>
<evidence type="ECO:0000256" key="1">
    <source>
        <dbReference type="SAM" id="Phobius"/>
    </source>
</evidence>
<keyword evidence="1" id="KW-0472">Membrane</keyword>
<dbReference type="AlphaFoldDB" id="A0A0M9ES40"/>
<dbReference type="EMBL" id="JXCE01000274">
    <property type="protein sequence ID" value="KPA38490.1"/>
    <property type="molecule type" value="Genomic_DNA"/>
</dbReference>
<keyword evidence="1" id="KW-1133">Transmembrane helix</keyword>
<name>A0A0M9ES40_FUSLA</name>
<feature type="transmembrane region" description="Helical" evidence="1">
    <location>
        <begin position="119"/>
        <end position="138"/>
    </location>
</feature>
<feature type="transmembrane region" description="Helical" evidence="1">
    <location>
        <begin position="297"/>
        <end position="317"/>
    </location>
</feature>
<evidence type="ECO:0000313" key="3">
    <source>
        <dbReference type="Proteomes" id="UP000037904"/>
    </source>
</evidence>
<keyword evidence="1" id="KW-0812">Transmembrane</keyword>
<protein>
    <submittedName>
        <fullName evidence="2">Uncharacterized protein</fullName>
    </submittedName>
</protein>
<sequence length="378" mass="42748">MTDPASQLLAAPPDIESAPLSRETDFQGFFEVTLGWGKLGFTAAKLIDVTWDLVIGRGGQAIMSLCAWRVFSEYLETSLATKPATYTTVWLLRFHRDSSVLSSLRLFFQFFRRGLASKLAMWIMFMTLLFMLAFPTIAGSMTGYTALNDLYITPSDDQLFPFESVKAVALSTILPQSFHTRVTDERFHVTDVQQYGFNALGGETAGYRDNSTEFCGEIIHGPPLNISAYYLPGPFYWKSPSSKNGTIKTNPYDDVSKIMFVIDDDMYNSTELIQNGVCQPIKDKGSVQRYQWGFSFLQLYFVTILLLLWSLAMMILWKSSHDMLKLNHWETTSQDWKGLLEFTDTIRMQVEQAGINIDSLSDKQLDDKIQSVLQGGSV</sequence>
<proteinExistence type="predicted"/>
<organism evidence="2 3">
    <name type="scientific">Fusarium langsethiae</name>
    <dbReference type="NCBI Taxonomy" id="179993"/>
    <lineage>
        <taxon>Eukaryota</taxon>
        <taxon>Fungi</taxon>
        <taxon>Dikarya</taxon>
        <taxon>Ascomycota</taxon>
        <taxon>Pezizomycotina</taxon>
        <taxon>Sordariomycetes</taxon>
        <taxon>Hypocreomycetidae</taxon>
        <taxon>Hypocreales</taxon>
        <taxon>Nectriaceae</taxon>
        <taxon>Fusarium</taxon>
    </lineage>
</organism>
<evidence type="ECO:0000313" key="2">
    <source>
        <dbReference type="EMBL" id="KPA38490.1"/>
    </source>
</evidence>
<dbReference type="OrthoDB" id="3903561at2759"/>
<reference evidence="2 3" key="1">
    <citation type="submission" date="2015-04" db="EMBL/GenBank/DDBJ databases">
        <title>The draft genome sequence of Fusarium langsethiae, a T-2/HT-2 mycotoxin producer.</title>
        <authorList>
            <person name="Lysoe E."/>
            <person name="Divon H.H."/>
            <person name="Terzi V."/>
            <person name="Orru L."/>
            <person name="Lamontanara A."/>
            <person name="Kolseth A.-K."/>
            <person name="Frandsen R.J."/>
            <person name="Nielsen K."/>
            <person name="Thrane U."/>
        </authorList>
    </citation>
    <scope>NUCLEOTIDE SEQUENCE [LARGE SCALE GENOMIC DNA]</scope>
    <source>
        <strain evidence="2 3">Fl201059</strain>
    </source>
</reference>
<gene>
    <name evidence="2" type="ORF">FLAG1_08676</name>
</gene>
<comment type="caution">
    <text evidence="2">The sequence shown here is derived from an EMBL/GenBank/DDBJ whole genome shotgun (WGS) entry which is preliminary data.</text>
</comment>
<accession>A0A0M9ES40</accession>
<dbReference type="Proteomes" id="UP000037904">
    <property type="component" value="Unassembled WGS sequence"/>
</dbReference>